<dbReference type="AlphaFoldDB" id="A0AB35X038"/>
<evidence type="ECO:0000313" key="2">
    <source>
        <dbReference type="EMBL" id="MEE1869024.1"/>
    </source>
</evidence>
<dbReference type="Proteomes" id="UP001307839">
    <property type="component" value="Unassembled WGS sequence"/>
</dbReference>
<evidence type="ECO:0000256" key="1">
    <source>
        <dbReference type="SAM" id="Coils"/>
    </source>
</evidence>
<dbReference type="EMBL" id="JAZDQP010000017">
    <property type="protein sequence ID" value="MEE1869024.1"/>
    <property type="molecule type" value="Genomic_DNA"/>
</dbReference>
<keyword evidence="3" id="KW-1185">Reference proteome</keyword>
<accession>A0AB35X038</accession>
<name>A0AB35X038_9PSED</name>
<keyword evidence="1" id="KW-0175">Coiled coil</keyword>
<sequence length="352" mass="38791">MPTENRSSNTEGWIACDDGLHLIQMDKNLSHYGWVFRKIDGGLPYSVREATPHEMAHAQARQHLRIGVAQIAGQAPAPRPHPEPIAWMVGTAIWWTKEEAERDAAETGLSIVGLGPMTGIATAEKCQGEPVGEVVAFGKGLHEIAWAAGRMPRLGAKLYTNADPNVRLEAVAGEKMRVIEQLKSELGEAKGEYDRSANKVAAMEAQLAERDGPHPIRVLGQEAYSTLVGMVEYCLNQRVCMGMDEGFKSFDPEEEHDFVKELRTFVALSASAEPSAPIAWHVGGNGYDRICFEKPDDLPGRPCIQAIHDQRQLIDLLKRYDLRDEDVPPDERAHGIPGTSFQRLNALANQGE</sequence>
<proteinExistence type="predicted"/>
<feature type="coiled-coil region" evidence="1">
    <location>
        <begin position="179"/>
        <end position="206"/>
    </location>
</feature>
<comment type="caution">
    <text evidence="2">The sequence shown here is derived from an EMBL/GenBank/DDBJ whole genome shotgun (WGS) entry which is preliminary data.</text>
</comment>
<dbReference type="RefSeq" id="WP_330080525.1">
    <property type="nucleotide sequence ID" value="NZ_JAZDCU010000015.1"/>
</dbReference>
<evidence type="ECO:0000313" key="3">
    <source>
        <dbReference type="Proteomes" id="UP001307839"/>
    </source>
</evidence>
<organism evidence="2 3">
    <name type="scientific">Pseudomonas auratipiscis</name>
    <dbReference type="NCBI Taxonomy" id="3115853"/>
    <lineage>
        <taxon>Bacteria</taxon>
        <taxon>Pseudomonadati</taxon>
        <taxon>Pseudomonadota</taxon>
        <taxon>Gammaproteobacteria</taxon>
        <taxon>Pseudomonadales</taxon>
        <taxon>Pseudomonadaceae</taxon>
        <taxon>Pseudomonas</taxon>
    </lineage>
</organism>
<protein>
    <submittedName>
        <fullName evidence="2">Uncharacterized protein</fullName>
    </submittedName>
</protein>
<gene>
    <name evidence="2" type="ORF">V0R53_21805</name>
</gene>
<reference evidence="2 3" key="1">
    <citation type="submission" date="2024-01" db="EMBL/GenBank/DDBJ databases">
        <title>Unpublished Manusciprt.</title>
        <authorList>
            <person name="Duman M."/>
            <person name="Valdes E.G."/>
            <person name="Ajmi N."/>
            <person name="Altun S."/>
            <person name="Saticioglu I.B."/>
        </authorList>
    </citation>
    <scope>NUCLEOTIDE SEQUENCE [LARGE SCALE GENOMIC DNA]</scope>
    <source>
        <strain evidence="2 3">120P</strain>
    </source>
</reference>